<sequence>MTFTWQYGLEPAYFKKNKQAKQSKYVVVCEGVGQVGNKMPKSFQQLVVPVLLIVASFSIQAEMYQWRDDQGRIHYSDKPPVDAEQKADKVDIRVKNNDFNYMDEDRMESVRREEVNKQVQEDIQLEEQIKNAKTEERKQLKCKRLKNNLKSLEGPVVLVDKDGNQIPMTEKERAEKAEEWRKLYQKHCS</sequence>
<evidence type="ECO:0000313" key="2">
    <source>
        <dbReference type="EMBL" id="RDH46025.1"/>
    </source>
</evidence>
<evidence type="ECO:0000259" key="1">
    <source>
        <dbReference type="Pfam" id="PF13511"/>
    </source>
</evidence>
<keyword evidence="3" id="KW-1185">Reference proteome</keyword>
<name>A0A4P9VR19_9GAMM</name>
<dbReference type="InterPro" id="IPR025392">
    <property type="entry name" value="DUF4124"/>
</dbReference>
<comment type="caution">
    <text evidence="2">The sequence shown here is derived from an EMBL/GenBank/DDBJ whole genome shotgun (WGS) entry which is preliminary data.</text>
</comment>
<protein>
    <submittedName>
        <fullName evidence="2">DUF4124 domain-containing protein</fullName>
    </submittedName>
</protein>
<proteinExistence type="predicted"/>
<dbReference type="AlphaFoldDB" id="A0A4P9VR19"/>
<dbReference type="Pfam" id="PF13511">
    <property type="entry name" value="DUF4124"/>
    <property type="match status" value="1"/>
</dbReference>
<dbReference type="EMBL" id="NDXW01000001">
    <property type="protein sequence ID" value="RDH46025.1"/>
    <property type="molecule type" value="Genomic_DNA"/>
</dbReference>
<evidence type="ECO:0000313" key="3">
    <source>
        <dbReference type="Proteomes" id="UP000257039"/>
    </source>
</evidence>
<feature type="domain" description="DUF4124" evidence="1">
    <location>
        <begin position="51"/>
        <end position="85"/>
    </location>
</feature>
<organism evidence="2 3">
    <name type="scientific">Zooshikella ganghwensis</name>
    <dbReference type="NCBI Taxonomy" id="202772"/>
    <lineage>
        <taxon>Bacteria</taxon>
        <taxon>Pseudomonadati</taxon>
        <taxon>Pseudomonadota</taxon>
        <taxon>Gammaproteobacteria</taxon>
        <taxon>Oceanospirillales</taxon>
        <taxon>Zooshikellaceae</taxon>
        <taxon>Zooshikella</taxon>
    </lineage>
</organism>
<gene>
    <name evidence="2" type="ORF">B9G39_22650</name>
</gene>
<reference evidence="2 3" key="1">
    <citation type="submission" date="2017-04" db="EMBL/GenBank/DDBJ databases">
        <title>Draft genome sequence of Zooshikella ganghwensis VG4 isolated from Red Sea sediments.</title>
        <authorList>
            <person name="Rehman Z."/>
            <person name="Alam I."/>
            <person name="Kamau A."/>
            <person name="Bajic V."/>
            <person name="Leiknes T."/>
        </authorList>
    </citation>
    <scope>NUCLEOTIDE SEQUENCE [LARGE SCALE GENOMIC DNA]</scope>
    <source>
        <strain evidence="2 3">VG4</strain>
    </source>
</reference>
<dbReference type="Proteomes" id="UP000257039">
    <property type="component" value="Unassembled WGS sequence"/>
</dbReference>
<accession>A0A4P9VR19</accession>